<reference evidence="2 3" key="1">
    <citation type="submission" date="2019-12" db="EMBL/GenBank/DDBJ databases">
        <title>A genome sequence resource for the geographically widespread anthracnose pathogen Colletotrichum asianum.</title>
        <authorList>
            <person name="Meng Y."/>
        </authorList>
    </citation>
    <scope>NUCLEOTIDE SEQUENCE [LARGE SCALE GENOMIC DNA]</scope>
    <source>
        <strain evidence="2 3">ICMP 18580</strain>
    </source>
</reference>
<accession>A0A8H3ZKI2</accession>
<evidence type="ECO:0000313" key="2">
    <source>
        <dbReference type="EMBL" id="KAF0316946.1"/>
    </source>
</evidence>
<keyword evidence="3" id="KW-1185">Reference proteome</keyword>
<protein>
    <submittedName>
        <fullName evidence="2">Uncharacterized protein</fullName>
    </submittedName>
</protein>
<feature type="transmembrane region" description="Helical" evidence="1">
    <location>
        <begin position="28"/>
        <end position="49"/>
    </location>
</feature>
<evidence type="ECO:0000256" key="1">
    <source>
        <dbReference type="SAM" id="Phobius"/>
    </source>
</evidence>
<sequence length="85" mass="9881">MGYGHQHWLFNYFYCSARSTLPSQTQVFVMKVFFFPSGFVLVRVFVPYVMRLAARSMDLDTLFSTRLSNEARGVFRGACSSWTVY</sequence>
<dbReference type="EMBL" id="WOWK01000142">
    <property type="protein sequence ID" value="KAF0316946.1"/>
    <property type="molecule type" value="Genomic_DNA"/>
</dbReference>
<dbReference type="Proteomes" id="UP000434172">
    <property type="component" value="Unassembled WGS sequence"/>
</dbReference>
<proteinExistence type="predicted"/>
<gene>
    <name evidence="2" type="ORF">GQ607_015832</name>
</gene>
<evidence type="ECO:0000313" key="3">
    <source>
        <dbReference type="Proteomes" id="UP000434172"/>
    </source>
</evidence>
<keyword evidence="1" id="KW-1133">Transmembrane helix</keyword>
<name>A0A8H3ZKI2_9PEZI</name>
<keyword evidence="1" id="KW-0472">Membrane</keyword>
<comment type="caution">
    <text evidence="2">The sequence shown here is derived from an EMBL/GenBank/DDBJ whole genome shotgun (WGS) entry which is preliminary data.</text>
</comment>
<dbReference type="AlphaFoldDB" id="A0A8H3ZKI2"/>
<keyword evidence="1" id="KW-0812">Transmembrane</keyword>
<organism evidence="2 3">
    <name type="scientific">Colletotrichum asianum</name>
    <dbReference type="NCBI Taxonomy" id="702518"/>
    <lineage>
        <taxon>Eukaryota</taxon>
        <taxon>Fungi</taxon>
        <taxon>Dikarya</taxon>
        <taxon>Ascomycota</taxon>
        <taxon>Pezizomycotina</taxon>
        <taxon>Sordariomycetes</taxon>
        <taxon>Hypocreomycetidae</taxon>
        <taxon>Glomerellales</taxon>
        <taxon>Glomerellaceae</taxon>
        <taxon>Colletotrichum</taxon>
        <taxon>Colletotrichum gloeosporioides species complex</taxon>
    </lineage>
</organism>